<dbReference type="EMBL" id="ACLF03000014">
    <property type="protein sequence ID" value="EFQ81968.1"/>
    <property type="molecule type" value="Genomic_DNA"/>
</dbReference>
<dbReference type="Pfam" id="PF22564">
    <property type="entry name" value="HAAS"/>
    <property type="match status" value="1"/>
</dbReference>
<comment type="caution">
    <text evidence="2">The sequence shown here is derived from an EMBL/GenBank/DDBJ whole genome shotgun (WGS) entry which is preliminary data.</text>
</comment>
<feature type="transmembrane region" description="Helical" evidence="1">
    <location>
        <begin position="173"/>
        <end position="192"/>
    </location>
</feature>
<dbReference type="eggNOG" id="COG0604">
    <property type="taxonomic scope" value="Bacteria"/>
</dbReference>
<evidence type="ECO:0000313" key="3">
    <source>
        <dbReference type="Proteomes" id="UP000003111"/>
    </source>
</evidence>
<reference evidence="2" key="1">
    <citation type="submission" date="2010-08" db="EMBL/GenBank/DDBJ databases">
        <authorList>
            <person name="Muzny D."/>
            <person name="Qin X."/>
            <person name="Buhay C."/>
            <person name="Dugan-Rocha S."/>
            <person name="Ding Y."/>
            <person name="Chen G."/>
            <person name="Hawes A."/>
            <person name="Holder M."/>
            <person name="Jhangiani S."/>
            <person name="Johnson A."/>
            <person name="Khan Z."/>
            <person name="Li Z."/>
            <person name="Liu W."/>
            <person name="Liu X."/>
            <person name="Perez L."/>
            <person name="Shen H."/>
            <person name="Wang Q."/>
            <person name="Watt J."/>
            <person name="Xi L."/>
            <person name="Xin Y."/>
            <person name="Zhou J."/>
            <person name="Deng J."/>
            <person name="Jiang H."/>
            <person name="Liu Y."/>
            <person name="Qu J."/>
            <person name="Song X.-Z."/>
            <person name="Zhang L."/>
            <person name="Villasana D."/>
            <person name="Johnson A."/>
            <person name="Liu J."/>
            <person name="Liyanage D."/>
            <person name="Lorensuhewa L."/>
            <person name="Robinson T."/>
            <person name="Song A."/>
            <person name="Song B.-B."/>
            <person name="Dinh H."/>
            <person name="Thornton R."/>
            <person name="Coyle M."/>
            <person name="Francisco L."/>
            <person name="Jackson L."/>
            <person name="Javaid M."/>
            <person name="Korchina V."/>
            <person name="Kovar C."/>
            <person name="Mata R."/>
            <person name="Mathew T."/>
            <person name="Ngo R."/>
            <person name="Nguyen L."/>
            <person name="Nguyen N."/>
            <person name="Okwuonu G."/>
            <person name="Ongeri F."/>
            <person name="Pham C."/>
            <person name="Simmons D."/>
            <person name="Wilczek-Boney K."/>
            <person name="Hale W."/>
            <person name="Jakkamsetti A."/>
            <person name="Pham P."/>
            <person name="Ruth R."/>
            <person name="San Lucas F."/>
            <person name="Warren J."/>
            <person name="Zhang J."/>
            <person name="Zhao Z."/>
            <person name="Zhou C."/>
            <person name="Zhu D."/>
            <person name="Lee S."/>
            <person name="Bess C."/>
            <person name="Blankenburg K."/>
            <person name="Forbes L."/>
            <person name="Fu Q."/>
            <person name="Gubbala S."/>
            <person name="Hirani K."/>
            <person name="Jayaseelan J.C."/>
            <person name="Lara F."/>
            <person name="Munidasa M."/>
            <person name="Palculict T."/>
            <person name="Patil S."/>
            <person name="Pu L.-L."/>
            <person name="Saada N."/>
            <person name="Tang L."/>
            <person name="Weissenberger G."/>
            <person name="Zhu Y."/>
            <person name="Hemphill L."/>
            <person name="Shang Y."/>
            <person name="Youmans B."/>
            <person name="Ayvaz T."/>
            <person name="Ross M."/>
            <person name="Santibanez J."/>
            <person name="Aqrawi P."/>
            <person name="Gross S."/>
            <person name="Joshi V."/>
            <person name="Fowler G."/>
            <person name="Nazareth L."/>
            <person name="Reid J."/>
            <person name="Worley K."/>
            <person name="Petrosino J."/>
            <person name="Highlander S."/>
            <person name="Gibbs R."/>
        </authorList>
    </citation>
    <scope>NUCLEOTIDE SEQUENCE [LARGE SCALE GENOMIC DNA]</scope>
    <source>
        <strain evidence="2">DSM 15272</strain>
    </source>
</reference>
<keyword evidence="1" id="KW-0472">Membrane</keyword>
<sequence>MTLPTRYVHAVTRAVPEDRRADVAAELGGSIADMVDDRVDQGQSRAAAERAVLTELGDPARLAATYTDRTLHLIGPTYYLVWWRLMLTLLAWVPATVGVVVAVIAGADASADAGDVISAFFGAFFQVGFQIAFWVTLGFALLDRFGGPDGLPGWTVDDLPEVPADSDVSLTDAVAAVVFPLLVVGALAWQQFLSPIGGDERIAVIDPDLWSSWLPLVVVLLLAESALMVAVYRNRRWTMGFAGINAVVAGAFAAVVVWLTTREELFNPAFVGELDWLGENLDLVSNVVVLVTVATMLADVATGYWRAFRSRSA</sequence>
<dbReference type="Proteomes" id="UP000003111">
    <property type="component" value="Unassembled WGS sequence"/>
</dbReference>
<feature type="transmembrane region" description="Helical" evidence="1">
    <location>
        <begin position="283"/>
        <end position="305"/>
    </location>
</feature>
<keyword evidence="1" id="KW-0812">Transmembrane</keyword>
<feature type="transmembrane region" description="Helical" evidence="1">
    <location>
        <begin position="81"/>
        <end position="105"/>
    </location>
</feature>
<name>E2SFR6_9ACTN</name>
<keyword evidence="1" id="KW-1133">Transmembrane helix</keyword>
<evidence type="ECO:0000313" key="2">
    <source>
        <dbReference type="EMBL" id="EFQ81968.1"/>
    </source>
</evidence>
<proteinExistence type="predicted"/>
<feature type="transmembrane region" description="Helical" evidence="1">
    <location>
        <begin position="212"/>
        <end position="232"/>
    </location>
</feature>
<dbReference type="NCBIfam" id="NF038403">
    <property type="entry name" value="perm_prefix_1"/>
    <property type="match status" value="1"/>
</dbReference>
<gene>
    <name evidence="2" type="ORF">HMPREF0063_12875</name>
</gene>
<dbReference type="InterPro" id="IPR047928">
    <property type="entry name" value="Perm_prefix_1"/>
</dbReference>
<dbReference type="RefSeq" id="WP_007079017.1">
    <property type="nucleotide sequence ID" value="NZ_CM001024.1"/>
</dbReference>
<dbReference type="AlphaFoldDB" id="E2SFR6"/>
<evidence type="ECO:0000256" key="1">
    <source>
        <dbReference type="SAM" id="Phobius"/>
    </source>
</evidence>
<dbReference type="HOGENOM" id="CLU_070045_0_0_11"/>
<feature type="transmembrane region" description="Helical" evidence="1">
    <location>
        <begin position="117"/>
        <end position="142"/>
    </location>
</feature>
<feature type="transmembrane region" description="Helical" evidence="1">
    <location>
        <begin position="239"/>
        <end position="259"/>
    </location>
</feature>
<organism evidence="2 3">
    <name type="scientific">Aeromicrobium marinum DSM 15272</name>
    <dbReference type="NCBI Taxonomy" id="585531"/>
    <lineage>
        <taxon>Bacteria</taxon>
        <taxon>Bacillati</taxon>
        <taxon>Actinomycetota</taxon>
        <taxon>Actinomycetes</taxon>
        <taxon>Propionibacteriales</taxon>
        <taxon>Nocardioidaceae</taxon>
        <taxon>Aeromicrobium</taxon>
    </lineage>
</organism>
<dbReference type="OrthoDB" id="3171769at2"/>
<keyword evidence="3" id="KW-1185">Reference proteome</keyword>
<accession>E2SFR6</accession>
<protein>
    <submittedName>
        <fullName evidence="2">Uncharacterized protein</fullName>
    </submittedName>
</protein>
<dbReference type="STRING" id="585531.HMPREF0063_12875"/>